<dbReference type="EMBL" id="JACEIK010004408">
    <property type="protein sequence ID" value="MCD9645369.1"/>
    <property type="molecule type" value="Genomic_DNA"/>
</dbReference>
<feature type="region of interest" description="Disordered" evidence="1">
    <location>
        <begin position="22"/>
        <end position="61"/>
    </location>
</feature>
<keyword evidence="3" id="KW-1185">Reference proteome</keyword>
<dbReference type="Proteomes" id="UP000823775">
    <property type="component" value="Unassembled WGS sequence"/>
</dbReference>
<name>A0ABS8VH70_DATST</name>
<evidence type="ECO:0000313" key="2">
    <source>
        <dbReference type="EMBL" id="MCD9645369.1"/>
    </source>
</evidence>
<evidence type="ECO:0000256" key="1">
    <source>
        <dbReference type="SAM" id="MobiDB-lite"/>
    </source>
</evidence>
<protein>
    <submittedName>
        <fullName evidence="2">Uncharacterized protein</fullName>
    </submittedName>
</protein>
<evidence type="ECO:0000313" key="3">
    <source>
        <dbReference type="Proteomes" id="UP000823775"/>
    </source>
</evidence>
<accession>A0ABS8VH70</accession>
<organism evidence="2 3">
    <name type="scientific">Datura stramonium</name>
    <name type="common">Jimsonweed</name>
    <name type="synonym">Common thornapple</name>
    <dbReference type="NCBI Taxonomy" id="4076"/>
    <lineage>
        <taxon>Eukaryota</taxon>
        <taxon>Viridiplantae</taxon>
        <taxon>Streptophyta</taxon>
        <taxon>Embryophyta</taxon>
        <taxon>Tracheophyta</taxon>
        <taxon>Spermatophyta</taxon>
        <taxon>Magnoliopsida</taxon>
        <taxon>eudicotyledons</taxon>
        <taxon>Gunneridae</taxon>
        <taxon>Pentapetalae</taxon>
        <taxon>asterids</taxon>
        <taxon>lamiids</taxon>
        <taxon>Solanales</taxon>
        <taxon>Solanaceae</taxon>
        <taxon>Solanoideae</taxon>
        <taxon>Datureae</taxon>
        <taxon>Datura</taxon>
    </lineage>
</organism>
<gene>
    <name evidence="2" type="ORF">HAX54_034225</name>
</gene>
<reference evidence="2 3" key="1">
    <citation type="journal article" date="2021" name="BMC Genomics">
        <title>Datura genome reveals duplications of psychoactive alkaloid biosynthetic genes and high mutation rate following tissue culture.</title>
        <authorList>
            <person name="Rajewski A."/>
            <person name="Carter-House D."/>
            <person name="Stajich J."/>
            <person name="Litt A."/>
        </authorList>
    </citation>
    <scope>NUCLEOTIDE SEQUENCE [LARGE SCALE GENOMIC DNA]</scope>
    <source>
        <strain evidence="2">AR-01</strain>
    </source>
</reference>
<comment type="caution">
    <text evidence="2">The sequence shown here is derived from an EMBL/GenBank/DDBJ whole genome shotgun (WGS) entry which is preliminary data.</text>
</comment>
<feature type="compositionally biased region" description="Basic and acidic residues" evidence="1">
    <location>
        <begin position="44"/>
        <end position="54"/>
    </location>
</feature>
<sequence>MKPHVTAVEQALSRYMTNHLLSLDSAQANPHNGRDVKTAPSNAKEQEVSHEGGRRHDKNLRRSTRPLLLILAFEEGFEDGKYDKFISMLKKLS</sequence>
<feature type="non-terminal residue" evidence="2">
    <location>
        <position position="93"/>
    </location>
</feature>
<proteinExistence type="predicted"/>